<dbReference type="AlphaFoldDB" id="C4A109"/>
<evidence type="ECO:0000256" key="1">
    <source>
        <dbReference type="SAM" id="MobiDB-lite"/>
    </source>
</evidence>
<organism>
    <name type="scientific">Branchiostoma floridae</name>
    <name type="common">Florida lancelet</name>
    <name type="synonym">Amphioxus</name>
    <dbReference type="NCBI Taxonomy" id="7739"/>
    <lineage>
        <taxon>Eukaryota</taxon>
        <taxon>Metazoa</taxon>
        <taxon>Chordata</taxon>
        <taxon>Cephalochordata</taxon>
        <taxon>Leptocardii</taxon>
        <taxon>Amphioxiformes</taxon>
        <taxon>Branchiostomatidae</taxon>
        <taxon>Branchiostoma</taxon>
    </lineage>
</organism>
<proteinExistence type="predicted"/>
<evidence type="ECO:0000313" key="2">
    <source>
        <dbReference type="EMBL" id="EEN41523.1"/>
    </source>
</evidence>
<dbReference type="InParanoid" id="C4A109"/>
<accession>C4A109</accession>
<feature type="region of interest" description="Disordered" evidence="1">
    <location>
        <begin position="1"/>
        <end position="24"/>
    </location>
</feature>
<protein>
    <submittedName>
        <fullName evidence="2">Uncharacterized protein</fullName>
    </submittedName>
</protein>
<reference evidence="2" key="1">
    <citation type="journal article" date="2008" name="Nature">
        <title>The amphioxus genome and the evolution of the chordate karyotype.</title>
        <authorList>
            <consortium name="US DOE Joint Genome Institute (JGI-PGF)"/>
            <person name="Putnam N.H."/>
            <person name="Butts T."/>
            <person name="Ferrier D.E.K."/>
            <person name="Furlong R.F."/>
            <person name="Hellsten U."/>
            <person name="Kawashima T."/>
            <person name="Robinson-Rechavi M."/>
            <person name="Shoguchi E."/>
            <person name="Terry A."/>
            <person name="Yu J.-K."/>
            <person name="Benito-Gutierrez E.L."/>
            <person name="Dubchak I."/>
            <person name="Garcia-Fernandez J."/>
            <person name="Gibson-Brown J.J."/>
            <person name="Grigoriev I.V."/>
            <person name="Horton A.C."/>
            <person name="de Jong P.J."/>
            <person name="Jurka J."/>
            <person name="Kapitonov V.V."/>
            <person name="Kohara Y."/>
            <person name="Kuroki Y."/>
            <person name="Lindquist E."/>
            <person name="Lucas S."/>
            <person name="Osoegawa K."/>
            <person name="Pennacchio L.A."/>
            <person name="Salamov A.A."/>
            <person name="Satou Y."/>
            <person name="Sauka-Spengler T."/>
            <person name="Schmutz J."/>
            <person name="Shin-I T."/>
            <person name="Toyoda A."/>
            <person name="Bronner-Fraser M."/>
            <person name="Fujiyama A."/>
            <person name="Holland L.Z."/>
            <person name="Holland P.W.H."/>
            <person name="Satoh N."/>
            <person name="Rokhsar D.S."/>
        </authorList>
    </citation>
    <scope>NUCLEOTIDE SEQUENCE [LARGE SCALE GENOMIC DNA]</scope>
    <source>
        <strain evidence="2">S238N-H82</strain>
        <tissue evidence="2">Testes</tissue>
    </source>
</reference>
<dbReference type="EMBL" id="GG666842">
    <property type="protein sequence ID" value="EEN41523.1"/>
    <property type="molecule type" value="Genomic_DNA"/>
</dbReference>
<name>C4A109_BRAFL</name>
<gene>
    <name evidence="2" type="ORF">BRAFLDRAFT_111930</name>
</gene>
<sequence length="148" mass="15941">MVAAGSGGDILWPGHTGTSERTSGGGALAALRPPFYFAEISCGEGIVSDHLLQRGSSQIAFYRGDHFRLPPPEGIVSDHLLQRGSFQIASSRGDRFRSSPPEGIVSDHLLQRGSFQIASSNIDLNNFLLSYKRNSLSFTFTQKSAPTS</sequence>